<sequence length="267" mass="30458">MIKRILLLIFIGGFILNMNAQKSASDYSYVVVPELYEFLYEEDQHQLNSLTKFLFNKYGFNAYFPSELPNVKRCDGLQAEVLGKPGFVYTKITVVLKDCYGEEIFRSEEGKSKYKEYKKAYHDALRKAFVSIEELGVNQKDIKIYEDEVESGNEPLVKTEIEVTKDPSGMESEGNNNSMVLHLPDAKFSNYVREGRSYLLRKTENGYSLYLETEAAETGLALEGMILVDGNTLSYVSETGDAEVIFHENGDFTLQNSLMKVTYKHID</sequence>
<keyword evidence="2" id="KW-1185">Reference proteome</keyword>
<dbReference type="KEGG" id="aue:C5O00_02455"/>
<evidence type="ECO:0000313" key="2">
    <source>
        <dbReference type="Proteomes" id="UP000238442"/>
    </source>
</evidence>
<dbReference type="OrthoDB" id="1274006at2"/>
<evidence type="ECO:0000313" key="1">
    <source>
        <dbReference type="EMBL" id="AVI50091.1"/>
    </source>
</evidence>
<proteinExistence type="predicted"/>
<dbReference type="Proteomes" id="UP000238442">
    <property type="component" value="Chromosome"/>
</dbReference>
<reference evidence="1 2" key="1">
    <citation type="submission" date="2018-02" db="EMBL/GenBank/DDBJ databases">
        <title>Genomic analysis of the strain RR4-38 isolated from a seawater recirculating aquaculture system.</title>
        <authorList>
            <person name="Kim Y.-S."/>
            <person name="Jang Y.H."/>
            <person name="Kim K.-H."/>
        </authorList>
    </citation>
    <scope>NUCLEOTIDE SEQUENCE [LARGE SCALE GENOMIC DNA]</scope>
    <source>
        <strain evidence="1 2">RR4-38</strain>
    </source>
</reference>
<dbReference type="AlphaFoldDB" id="A0A2S0HTT3"/>
<evidence type="ECO:0008006" key="3">
    <source>
        <dbReference type="Google" id="ProtNLM"/>
    </source>
</evidence>
<gene>
    <name evidence="1" type="ORF">C5O00_02455</name>
</gene>
<accession>A0A2S0HTT3</accession>
<protein>
    <recommendedName>
        <fullName evidence="3">Secreted protein</fullName>
    </recommendedName>
</protein>
<dbReference type="RefSeq" id="WP_105214639.1">
    <property type="nucleotide sequence ID" value="NZ_CP027062.1"/>
</dbReference>
<name>A0A2S0HTT3_9FLAO</name>
<organism evidence="1 2">
    <name type="scientific">Pukyongia salina</name>
    <dbReference type="NCBI Taxonomy" id="2094025"/>
    <lineage>
        <taxon>Bacteria</taxon>
        <taxon>Pseudomonadati</taxon>
        <taxon>Bacteroidota</taxon>
        <taxon>Flavobacteriia</taxon>
        <taxon>Flavobacteriales</taxon>
        <taxon>Flavobacteriaceae</taxon>
        <taxon>Pukyongia</taxon>
    </lineage>
</organism>
<dbReference type="EMBL" id="CP027062">
    <property type="protein sequence ID" value="AVI50091.1"/>
    <property type="molecule type" value="Genomic_DNA"/>
</dbReference>